<proteinExistence type="predicted"/>
<evidence type="ECO:0000313" key="1">
    <source>
        <dbReference type="EMBL" id="DAF92739.1"/>
    </source>
</evidence>
<protein>
    <submittedName>
        <fullName evidence="1">Uncharacterized protein</fullName>
    </submittedName>
</protein>
<dbReference type="EMBL" id="BK016071">
    <property type="protein sequence ID" value="DAF92739.1"/>
    <property type="molecule type" value="Genomic_DNA"/>
</dbReference>
<reference evidence="1" key="1">
    <citation type="journal article" date="2021" name="Proc. Natl. Acad. Sci. U.S.A.">
        <title>A Catalog of Tens of Thousands of Viruses from Human Metagenomes Reveals Hidden Associations with Chronic Diseases.</title>
        <authorList>
            <person name="Tisza M.J."/>
            <person name="Buck C.B."/>
        </authorList>
    </citation>
    <scope>NUCLEOTIDE SEQUENCE</scope>
    <source>
        <strain evidence="1">CtGQT3</strain>
    </source>
</reference>
<sequence>MPYRHHRINIKVSKLNITLSLIRCVKSSASINL</sequence>
<organism evidence="1">
    <name type="scientific">Siphoviridae sp. ctGQT3</name>
    <dbReference type="NCBI Taxonomy" id="2825412"/>
    <lineage>
        <taxon>Viruses</taxon>
        <taxon>Duplodnaviria</taxon>
        <taxon>Heunggongvirae</taxon>
        <taxon>Uroviricota</taxon>
        <taxon>Caudoviricetes</taxon>
    </lineage>
</organism>
<name>A0A8S5UE87_9CAUD</name>
<accession>A0A8S5UE87</accession>